<evidence type="ECO:0000256" key="1">
    <source>
        <dbReference type="ARBA" id="ARBA00022714"/>
    </source>
</evidence>
<evidence type="ECO:0000259" key="7">
    <source>
        <dbReference type="PROSITE" id="PS51296"/>
    </source>
</evidence>
<dbReference type="InterPro" id="IPR012747">
    <property type="entry name" value="MocE_2FeS"/>
</dbReference>
<sequence length="105" mass="11790">MSLGEWIEACPADEVEMEDVIRFDHHDRTFAIYRTEKGDYYASDGFCTHGKFHLSGGLVMGNLIECPKHNGRFDIPTGVAKRVPACVDLQTYPVKVEAGKVFIQI</sequence>
<dbReference type="NCBIfam" id="TIGR02377">
    <property type="entry name" value="MocE_fam_FeS"/>
    <property type="match status" value="1"/>
</dbReference>
<name>A0A6L8UY43_9BACL</name>
<dbReference type="AlphaFoldDB" id="A0A6L8UY43"/>
<evidence type="ECO:0000256" key="6">
    <source>
        <dbReference type="ARBA" id="ARBA00038001"/>
    </source>
</evidence>
<comment type="similarity">
    <text evidence="6">Belongs to the bacterial ring-hydroxylating dioxygenase ferredoxin component family.</text>
</comment>
<gene>
    <name evidence="8" type="ORF">GQF01_13595</name>
</gene>
<evidence type="ECO:0000256" key="5">
    <source>
        <dbReference type="ARBA" id="ARBA00034078"/>
    </source>
</evidence>
<dbReference type="RefSeq" id="WP_145655747.1">
    <property type="nucleotide sequence ID" value="NZ_WTUZ01000016.1"/>
</dbReference>
<proteinExistence type="inferred from homology"/>
<keyword evidence="2" id="KW-0479">Metal-binding</keyword>
<keyword evidence="1" id="KW-0001">2Fe-2S</keyword>
<evidence type="ECO:0000313" key="9">
    <source>
        <dbReference type="Proteomes" id="UP000481087"/>
    </source>
</evidence>
<dbReference type="InterPro" id="IPR017941">
    <property type="entry name" value="Rieske_2Fe-2S"/>
</dbReference>
<comment type="caution">
    <text evidence="8">The sequence shown here is derived from an EMBL/GenBank/DDBJ whole genome shotgun (WGS) entry which is preliminary data.</text>
</comment>
<dbReference type="PANTHER" id="PTHR21496:SF0">
    <property type="entry name" value="RIESKE DOMAIN-CONTAINING PROTEIN"/>
    <property type="match status" value="1"/>
</dbReference>
<keyword evidence="3" id="KW-0408">Iron</keyword>
<dbReference type="PROSITE" id="PS51296">
    <property type="entry name" value="RIESKE"/>
    <property type="match status" value="1"/>
</dbReference>
<accession>A0A6L8UY43</accession>
<dbReference type="GO" id="GO:0016705">
    <property type="term" value="F:oxidoreductase activity, acting on paired donors, with incorporation or reduction of molecular oxygen"/>
    <property type="evidence" value="ECO:0007669"/>
    <property type="project" value="UniProtKB-ARBA"/>
</dbReference>
<evidence type="ECO:0000256" key="3">
    <source>
        <dbReference type="ARBA" id="ARBA00023004"/>
    </source>
</evidence>
<keyword evidence="4" id="KW-0411">Iron-sulfur</keyword>
<dbReference type="Pfam" id="PF00355">
    <property type="entry name" value="Rieske"/>
    <property type="match status" value="1"/>
</dbReference>
<comment type="cofactor">
    <cofactor evidence="5">
        <name>[2Fe-2S] cluster</name>
        <dbReference type="ChEBI" id="CHEBI:190135"/>
    </cofactor>
</comment>
<dbReference type="SUPFAM" id="SSF50022">
    <property type="entry name" value="ISP domain"/>
    <property type="match status" value="1"/>
</dbReference>
<dbReference type="PANTHER" id="PTHR21496">
    <property type="entry name" value="FERREDOXIN-RELATED"/>
    <property type="match status" value="1"/>
</dbReference>
<evidence type="ECO:0000256" key="2">
    <source>
        <dbReference type="ARBA" id="ARBA00022723"/>
    </source>
</evidence>
<dbReference type="GO" id="GO:0051537">
    <property type="term" value="F:2 iron, 2 sulfur cluster binding"/>
    <property type="evidence" value="ECO:0007669"/>
    <property type="project" value="UniProtKB-KW"/>
</dbReference>
<organism evidence="8 9">
    <name type="scientific">Paenibacillus silvestris</name>
    <dbReference type="NCBI Taxonomy" id="2606219"/>
    <lineage>
        <taxon>Bacteria</taxon>
        <taxon>Bacillati</taxon>
        <taxon>Bacillota</taxon>
        <taxon>Bacilli</taxon>
        <taxon>Bacillales</taxon>
        <taxon>Paenibacillaceae</taxon>
        <taxon>Paenibacillus</taxon>
    </lineage>
</organism>
<dbReference type="GO" id="GO:0046872">
    <property type="term" value="F:metal ion binding"/>
    <property type="evidence" value="ECO:0007669"/>
    <property type="project" value="UniProtKB-KW"/>
</dbReference>
<protein>
    <submittedName>
        <fullName evidence="8">Rieske 2Fe-2S domain-containing protein</fullName>
    </submittedName>
</protein>
<dbReference type="CDD" id="cd03528">
    <property type="entry name" value="Rieske_RO_ferredoxin"/>
    <property type="match status" value="1"/>
</dbReference>
<evidence type="ECO:0000313" key="8">
    <source>
        <dbReference type="EMBL" id="MZQ83143.1"/>
    </source>
</evidence>
<dbReference type="Gene3D" id="2.102.10.10">
    <property type="entry name" value="Rieske [2Fe-2S] iron-sulphur domain"/>
    <property type="match status" value="1"/>
</dbReference>
<dbReference type="GO" id="GO:0004497">
    <property type="term" value="F:monooxygenase activity"/>
    <property type="evidence" value="ECO:0007669"/>
    <property type="project" value="UniProtKB-ARBA"/>
</dbReference>
<dbReference type="EMBL" id="WTUZ01000016">
    <property type="protein sequence ID" value="MZQ83143.1"/>
    <property type="molecule type" value="Genomic_DNA"/>
</dbReference>
<keyword evidence="9" id="KW-1185">Reference proteome</keyword>
<reference evidence="8 9" key="1">
    <citation type="submission" date="2019-12" db="EMBL/GenBank/DDBJ databases">
        <title>Paenibacillus sp. nov. sp. isolated from soil.</title>
        <authorList>
            <person name="Kim J."/>
            <person name="Jeong S.E."/>
            <person name="Jung H.S."/>
            <person name="Jeon C.O."/>
        </authorList>
    </citation>
    <scope>NUCLEOTIDE SEQUENCE [LARGE SCALE GENOMIC DNA]</scope>
    <source>
        <strain evidence="8 9">5J-6</strain>
    </source>
</reference>
<dbReference type="Proteomes" id="UP000481087">
    <property type="component" value="Unassembled WGS sequence"/>
</dbReference>
<feature type="domain" description="Rieske" evidence="7">
    <location>
        <begin position="6"/>
        <end position="103"/>
    </location>
</feature>
<evidence type="ECO:0000256" key="4">
    <source>
        <dbReference type="ARBA" id="ARBA00023014"/>
    </source>
</evidence>
<dbReference type="InterPro" id="IPR036922">
    <property type="entry name" value="Rieske_2Fe-2S_sf"/>
</dbReference>